<feature type="compositionally biased region" description="Basic and acidic residues" evidence="1">
    <location>
        <begin position="295"/>
        <end position="306"/>
    </location>
</feature>
<protein>
    <recommendedName>
        <fullName evidence="2">Transcription regulator Rua1 C-terminal domain-containing protein</fullName>
    </recommendedName>
</protein>
<evidence type="ECO:0000256" key="1">
    <source>
        <dbReference type="SAM" id="MobiDB-lite"/>
    </source>
</evidence>
<evidence type="ECO:0000313" key="3">
    <source>
        <dbReference type="EMBL" id="KZT67549.1"/>
    </source>
</evidence>
<accession>A0A165NYX4</accession>
<dbReference type="PANTHER" id="PTHR28125:SF2">
    <property type="entry name" value="MEIOTIC EXPRESSION UP-REGULATED PROTEIN 26"/>
    <property type="match status" value="1"/>
</dbReference>
<keyword evidence="4" id="KW-1185">Reference proteome</keyword>
<dbReference type="PANTHER" id="PTHR28125">
    <property type="entry name" value="MEIOTIC EXPRESSION UP-REGULATED PROTEIN 26"/>
    <property type="match status" value="1"/>
</dbReference>
<dbReference type="InterPro" id="IPR028012">
    <property type="entry name" value="Rua1_C"/>
</dbReference>
<dbReference type="OrthoDB" id="5595379at2759"/>
<feature type="domain" description="Transcription regulator Rua1 C-terminal" evidence="2">
    <location>
        <begin position="372"/>
        <end position="487"/>
    </location>
</feature>
<feature type="compositionally biased region" description="Basic and acidic residues" evidence="1">
    <location>
        <begin position="243"/>
        <end position="254"/>
    </location>
</feature>
<dbReference type="Proteomes" id="UP000076727">
    <property type="component" value="Unassembled WGS sequence"/>
</dbReference>
<dbReference type="AlphaFoldDB" id="A0A165NYX4"/>
<reference evidence="3 4" key="1">
    <citation type="journal article" date="2016" name="Mol. Biol. Evol.">
        <title>Comparative Genomics of Early-Diverging Mushroom-Forming Fungi Provides Insights into the Origins of Lignocellulose Decay Capabilities.</title>
        <authorList>
            <person name="Nagy L.G."/>
            <person name="Riley R."/>
            <person name="Tritt A."/>
            <person name="Adam C."/>
            <person name="Daum C."/>
            <person name="Floudas D."/>
            <person name="Sun H."/>
            <person name="Yadav J.S."/>
            <person name="Pangilinan J."/>
            <person name="Larsson K.H."/>
            <person name="Matsuura K."/>
            <person name="Barry K."/>
            <person name="Labutti K."/>
            <person name="Kuo R."/>
            <person name="Ohm R.A."/>
            <person name="Bhattacharya S.S."/>
            <person name="Shirouzu T."/>
            <person name="Yoshinaga Y."/>
            <person name="Martin F.M."/>
            <person name="Grigoriev I.V."/>
            <person name="Hibbett D.S."/>
        </authorList>
    </citation>
    <scope>NUCLEOTIDE SEQUENCE [LARGE SCALE GENOMIC DNA]</scope>
    <source>
        <strain evidence="3 4">L-15889</strain>
    </source>
</reference>
<proteinExistence type="predicted"/>
<sequence>MNQRGVPFNSFHATHADLRPSVYSYSPGVYPIVGLRNTLADWDSDPYLYEASRNDLISPFKDPVISLTPPLALNVSSSQNSSFASNSCSSPFTPLQALFSSPSAIWAAVNSSVSPVHRYGARSISRSAARKEVDAIRTAAKTPEKKIPSLAAYKSAQERKRLHETPSSSGPHSMLSSPALSALSSMPTSPCNPIVGSVQGSPATRATAAEQPSPAAVLTAPPPRNTLNSADKRAMREALGLRYDTRARRLDHPSALRRTSSPTVSTRVSGPRKRLARHSDCDRSLVLPARKKRKSEGGESKQKECPMDVSTVTQSNESAVVPQRTFPLHVPIHSRFPLFYRRFAVVSYREEYTRKYATTKGLSDTTFNPPRDDFDLYTPRFVKGRGTTKVGLCPCCMENQSRGGEEKKLWLSTKFSAFNYHMQYAHGISALTGRPFSPPVAFRTIQRTTVGKHEKAQMMQGKCHKCKKWVAVEGVKDVPTKVKEIYW</sequence>
<feature type="region of interest" description="Disordered" evidence="1">
    <location>
        <begin position="146"/>
        <end position="308"/>
    </location>
</feature>
<evidence type="ECO:0000259" key="2">
    <source>
        <dbReference type="Pfam" id="PF14616"/>
    </source>
</evidence>
<dbReference type="STRING" id="1314783.A0A165NYX4"/>
<dbReference type="Pfam" id="PF14616">
    <property type="entry name" value="Rua1_C"/>
    <property type="match status" value="1"/>
</dbReference>
<evidence type="ECO:0000313" key="4">
    <source>
        <dbReference type="Proteomes" id="UP000076727"/>
    </source>
</evidence>
<feature type="compositionally biased region" description="Low complexity" evidence="1">
    <location>
        <begin position="166"/>
        <end position="189"/>
    </location>
</feature>
<gene>
    <name evidence="3" type="ORF">DAEQUDRAFT_728984</name>
</gene>
<feature type="compositionally biased region" description="Low complexity" evidence="1">
    <location>
        <begin position="257"/>
        <end position="269"/>
    </location>
</feature>
<name>A0A165NYX4_9APHY</name>
<organism evidence="3 4">
    <name type="scientific">Daedalea quercina L-15889</name>
    <dbReference type="NCBI Taxonomy" id="1314783"/>
    <lineage>
        <taxon>Eukaryota</taxon>
        <taxon>Fungi</taxon>
        <taxon>Dikarya</taxon>
        <taxon>Basidiomycota</taxon>
        <taxon>Agaricomycotina</taxon>
        <taxon>Agaricomycetes</taxon>
        <taxon>Polyporales</taxon>
        <taxon>Fomitopsis</taxon>
    </lineage>
</organism>
<dbReference type="EMBL" id="KV429075">
    <property type="protein sequence ID" value="KZT67549.1"/>
    <property type="molecule type" value="Genomic_DNA"/>
</dbReference>